<dbReference type="GO" id="GO:0008083">
    <property type="term" value="F:growth factor activity"/>
    <property type="evidence" value="ECO:0007669"/>
    <property type="project" value="UniProtKB-KW"/>
</dbReference>
<feature type="compositionally biased region" description="Polar residues" evidence="9">
    <location>
        <begin position="109"/>
        <end position="119"/>
    </location>
</feature>
<dbReference type="AlphaFoldDB" id="A0A8J5K3I5"/>
<keyword evidence="5 8" id="KW-0339">Growth factor</keyword>
<evidence type="ECO:0000256" key="1">
    <source>
        <dbReference type="ARBA" id="ARBA00004613"/>
    </source>
</evidence>
<keyword evidence="7" id="KW-0325">Glycoprotein</keyword>
<sequence>MESKYYSFVINNNFNTKHRPIGNVNNSGIMTSFPPARLLVGMIGLLVTSLLMSLATGELLIQDNDRRETSPNYAAWAADLKPGFVIVKLQQNGRLCSCKVPVTSPLITGQVTTEGPTQPSSGSGQASGGSGQASGGSGQASGGSGQASGGSGQASGGSGQASGGSGQASGGSGQVSSGSAQASSGSGQASGGPAQASGGSSKSSSTLAGSSSFSSFTSTLNSPKSSSGFNSLSSSLGSSSPSSSLRVLWVMMMTVWMMVGVCEAGVGVWMDDGNGRTVLADNLGSEEAAELARDILDVLDLPAPPLVREGRHHHHIHLHRAHGSAPTWLKNPPHGRPHHGANKRLYFDVRDVPLDHSLLGAEIQIYRFEGHDEPLSLHVYMINDDEESESEVARVTLREPGWVGVSGAKDQEDYRPFMVGFFALPSSSYKKKRIRTARSASAPPPPPRSRLRTYRDITDRPIGSDTLCKMKHLHVSFRDLGWENWVIAPEGYDANYCEGHCVFPLQAELNATNHALVQTLVKVIDEVSDDHEVPPNACCAPIDLATIPVLYYSYENNIVLKKYPKMIVKTCGCL</sequence>
<dbReference type="PROSITE" id="PS51362">
    <property type="entry name" value="TGF_BETA_2"/>
    <property type="match status" value="1"/>
</dbReference>
<evidence type="ECO:0000256" key="9">
    <source>
        <dbReference type="SAM" id="MobiDB-lite"/>
    </source>
</evidence>
<dbReference type="InterPro" id="IPR015615">
    <property type="entry name" value="TGF-beta-rel"/>
</dbReference>
<dbReference type="FunFam" id="2.10.90.10:FF:000001">
    <property type="entry name" value="Bone morphogenetic protein 4"/>
    <property type="match status" value="1"/>
</dbReference>
<dbReference type="InterPro" id="IPR017948">
    <property type="entry name" value="TGFb_CS"/>
</dbReference>
<keyword evidence="10" id="KW-0812">Transmembrane</keyword>
<dbReference type="SMART" id="SM00204">
    <property type="entry name" value="TGFB"/>
    <property type="match status" value="1"/>
</dbReference>
<dbReference type="InterPro" id="IPR029034">
    <property type="entry name" value="Cystine-knot_cytokine"/>
</dbReference>
<evidence type="ECO:0000256" key="4">
    <source>
        <dbReference type="ARBA" id="ARBA00022729"/>
    </source>
</evidence>
<organism evidence="12 13">
    <name type="scientific">Homarus americanus</name>
    <name type="common">American lobster</name>
    <dbReference type="NCBI Taxonomy" id="6706"/>
    <lineage>
        <taxon>Eukaryota</taxon>
        <taxon>Metazoa</taxon>
        <taxon>Ecdysozoa</taxon>
        <taxon>Arthropoda</taxon>
        <taxon>Crustacea</taxon>
        <taxon>Multicrustacea</taxon>
        <taxon>Malacostraca</taxon>
        <taxon>Eumalacostraca</taxon>
        <taxon>Eucarida</taxon>
        <taxon>Decapoda</taxon>
        <taxon>Pleocyemata</taxon>
        <taxon>Astacidea</taxon>
        <taxon>Nephropoidea</taxon>
        <taxon>Nephropidae</taxon>
        <taxon>Homarus</taxon>
    </lineage>
</organism>
<evidence type="ECO:0000313" key="13">
    <source>
        <dbReference type="Proteomes" id="UP000747542"/>
    </source>
</evidence>
<name>A0A8J5K3I5_HOMAM</name>
<evidence type="ECO:0000256" key="7">
    <source>
        <dbReference type="ARBA" id="ARBA00023180"/>
    </source>
</evidence>
<dbReference type="SUPFAM" id="SSF57501">
    <property type="entry name" value="Cystine-knot cytokines"/>
    <property type="match status" value="1"/>
</dbReference>
<dbReference type="Proteomes" id="UP000747542">
    <property type="component" value="Unassembled WGS sequence"/>
</dbReference>
<protein>
    <submittedName>
        <fullName evidence="12">Protein 60A-like 2</fullName>
    </submittedName>
</protein>
<evidence type="ECO:0000256" key="6">
    <source>
        <dbReference type="ARBA" id="ARBA00023157"/>
    </source>
</evidence>
<dbReference type="GO" id="GO:0005125">
    <property type="term" value="F:cytokine activity"/>
    <property type="evidence" value="ECO:0007669"/>
    <property type="project" value="TreeGrafter"/>
</dbReference>
<keyword evidence="3" id="KW-0964">Secreted</keyword>
<dbReference type="PROSITE" id="PS00250">
    <property type="entry name" value="TGF_BETA_1"/>
    <property type="match status" value="1"/>
</dbReference>
<gene>
    <name evidence="12" type="primary">60a-L2</name>
    <name evidence="12" type="ORF">Hamer_G025713</name>
</gene>
<feature type="transmembrane region" description="Helical" evidence="10">
    <location>
        <begin position="247"/>
        <end position="270"/>
    </location>
</feature>
<comment type="similarity">
    <text evidence="2 8">Belongs to the TGF-beta family.</text>
</comment>
<keyword evidence="13" id="KW-1185">Reference proteome</keyword>
<dbReference type="Gene3D" id="2.10.90.10">
    <property type="entry name" value="Cystine-knot cytokines"/>
    <property type="match status" value="1"/>
</dbReference>
<accession>A0A8J5K3I5</accession>
<reference evidence="12" key="1">
    <citation type="journal article" date="2021" name="Sci. Adv.">
        <title>The American lobster genome reveals insights on longevity, neural, and immune adaptations.</title>
        <authorList>
            <person name="Polinski J.M."/>
            <person name="Zimin A.V."/>
            <person name="Clark K.F."/>
            <person name="Kohn A.B."/>
            <person name="Sadowski N."/>
            <person name="Timp W."/>
            <person name="Ptitsyn A."/>
            <person name="Khanna P."/>
            <person name="Romanova D.Y."/>
            <person name="Williams P."/>
            <person name="Greenwood S.J."/>
            <person name="Moroz L.L."/>
            <person name="Walt D.R."/>
            <person name="Bodnar A.G."/>
        </authorList>
    </citation>
    <scope>NUCLEOTIDE SEQUENCE</scope>
    <source>
        <strain evidence="12">GMGI-L3</strain>
    </source>
</reference>
<keyword evidence="10" id="KW-1133">Transmembrane helix</keyword>
<evidence type="ECO:0000256" key="10">
    <source>
        <dbReference type="SAM" id="Phobius"/>
    </source>
</evidence>
<evidence type="ECO:0000313" key="12">
    <source>
        <dbReference type="EMBL" id="KAG7166405.1"/>
    </source>
</evidence>
<dbReference type="GO" id="GO:0005615">
    <property type="term" value="C:extracellular space"/>
    <property type="evidence" value="ECO:0007669"/>
    <property type="project" value="TreeGrafter"/>
</dbReference>
<proteinExistence type="inferred from homology"/>
<comment type="caution">
    <text evidence="12">The sequence shown here is derived from an EMBL/GenBank/DDBJ whole genome shotgun (WGS) entry which is preliminary data.</text>
</comment>
<dbReference type="PANTHER" id="PTHR11848:SF310">
    <property type="entry name" value="PROTEIN 60A-RELATED"/>
    <property type="match status" value="1"/>
</dbReference>
<feature type="domain" description="TGF-beta family profile" evidence="11">
    <location>
        <begin position="450"/>
        <end position="574"/>
    </location>
</feature>
<evidence type="ECO:0000259" key="11">
    <source>
        <dbReference type="PROSITE" id="PS51362"/>
    </source>
</evidence>
<feature type="region of interest" description="Disordered" evidence="9">
    <location>
        <begin position="109"/>
        <end position="220"/>
    </location>
</feature>
<evidence type="ECO:0000256" key="5">
    <source>
        <dbReference type="ARBA" id="ARBA00023030"/>
    </source>
</evidence>
<evidence type="ECO:0000256" key="8">
    <source>
        <dbReference type="RuleBase" id="RU000354"/>
    </source>
</evidence>
<keyword evidence="10" id="KW-0472">Membrane</keyword>
<dbReference type="PANTHER" id="PTHR11848">
    <property type="entry name" value="TGF-BETA FAMILY"/>
    <property type="match status" value="1"/>
</dbReference>
<evidence type="ECO:0000256" key="3">
    <source>
        <dbReference type="ARBA" id="ARBA00022525"/>
    </source>
</evidence>
<comment type="subcellular location">
    <subcellularLocation>
        <location evidence="1">Secreted</location>
    </subcellularLocation>
</comment>
<dbReference type="Pfam" id="PF00019">
    <property type="entry name" value="TGF_beta"/>
    <property type="match status" value="1"/>
</dbReference>
<keyword evidence="4" id="KW-0732">Signal</keyword>
<feature type="transmembrane region" description="Helical" evidence="10">
    <location>
        <begin position="38"/>
        <end position="61"/>
    </location>
</feature>
<keyword evidence="6" id="KW-1015">Disulfide bond</keyword>
<feature type="compositionally biased region" description="Gly residues" evidence="9">
    <location>
        <begin position="125"/>
        <end position="173"/>
    </location>
</feature>
<dbReference type="CDD" id="cd13761">
    <property type="entry name" value="TGF_beta_BMP5_like"/>
    <property type="match status" value="1"/>
</dbReference>
<evidence type="ECO:0000256" key="2">
    <source>
        <dbReference type="ARBA" id="ARBA00006656"/>
    </source>
</evidence>
<feature type="compositionally biased region" description="Low complexity" evidence="9">
    <location>
        <begin position="174"/>
        <end position="220"/>
    </location>
</feature>
<dbReference type="EMBL" id="JAHLQT010022555">
    <property type="protein sequence ID" value="KAG7166405.1"/>
    <property type="molecule type" value="Genomic_DNA"/>
</dbReference>
<dbReference type="InterPro" id="IPR001839">
    <property type="entry name" value="TGF-b_C"/>
</dbReference>